<gene>
    <name evidence="2" type="ORF">JIV24_11840</name>
</gene>
<sequence length="381" mass="43197">MKNLIILILFVCGCSSFVNAQSAINSDNVNPKHTYLTTRLHGGIVVPHHVNMMYFIENFSGGVELTYGRSLFSKDSWESYFNYPEIGLGFYYGTFGNRDIYGAGLALFPYINYNIYRNARLSVQNKVSMGLGYATKPFNIETNTYNTVFSSHLNAYIGLALLMDYRLNKQFSLALSASLTHLSNGAARKPNHGVNTFTGSIGAKYHFNEAATPILNKVEAPKSRHREIIVAGSIGRSQSTAYNESLYWNGSLSINHLWHLNEKRAIGLGYDQFYSETAPHSWEAYENSDEEISFSSRHYLFNGLFASYNVFLGKTTLFLNLGAYLHTNIKPPQPLYPRMGIRHYVTKNLIANFSVKASFFRSEFLEFGLGYRINYKREDKS</sequence>
<dbReference type="InterPro" id="IPR018550">
    <property type="entry name" value="Lipid-A_deacylase-rel"/>
</dbReference>
<dbReference type="EMBL" id="JAENRR010000025">
    <property type="protein sequence ID" value="MBK3518027.1"/>
    <property type="molecule type" value="Genomic_DNA"/>
</dbReference>
<keyword evidence="1" id="KW-0732">Signal</keyword>
<feature type="chain" id="PRO_5047328778" evidence="1">
    <location>
        <begin position="21"/>
        <end position="381"/>
    </location>
</feature>
<organism evidence="2 3">
    <name type="scientific">Carboxylicivirga marina</name>
    <dbReference type="NCBI Taxonomy" id="2800988"/>
    <lineage>
        <taxon>Bacteria</taxon>
        <taxon>Pseudomonadati</taxon>
        <taxon>Bacteroidota</taxon>
        <taxon>Bacteroidia</taxon>
        <taxon>Marinilabiliales</taxon>
        <taxon>Marinilabiliaceae</taxon>
        <taxon>Carboxylicivirga</taxon>
    </lineage>
</organism>
<evidence type="ECO:0000313" key="2">
    <source>
        <dbReference type="EMBL" id="MBK3518027.1"/>
    </source>
</evidence>
<comment type="caution">
    <text evidence="2">The sequence shown here is derived from an EMBL/GenBank/DDBJ whole genome shotgun (WGS) entry which is preliminary data.</text>
</comment>
<name>A0ABS1HK22_9BACT</name>
<dbReference type="Gene3D" id="2.40.160.20">
    <property type="match status" value="1"/>
</dbReference>
<keyword evidence="2" id="KW-0378">Hydrolase</keyword>
<dbReference type="Pfam" id="PF09411">
    <property type="entry name" value="PagL"/>
    <property type="match status" value="1"/>
</dbReference>
<dbReference type="RefSeq" id="WP_200465255.1">
    <property type="nucleotide sequence ID" value="NZ_JAENRR010000025.1"/>
</dbReference>
<evidence type="ECO:0000313" key="3">
    <source>
        <dbReference type="Proteomes" id="UP000605676"/>
    </source>
</evidence>
<reference evidence="2 3" key="1">
    <citation type="submission" date="2021-01" db="EMBL/GenBank/DDBJ databases">
        <title>Carboxyliciviraga sp.nov., isolated from coastal sediments.</title>
        <authorList>
            <person name="Lu D."/>
            <person name="Zhang T."/>
        </authorList>
    </citation>
    <scope>NUCLEOTIDE SEQUENCE [LARGE SCALE GENOMIC DNA]</scope>
    <source>
        <strain evidence="2 3">N1Y132</strain>
    </source>
</reference>
<protein>
    <submittedName>
        <fullName evidence="2">Acyloxyacyl hydrolase</fullName>
    </submittedName>
</protein>
<dbReference type="GO" id="GO:0016787">
    <property type="term" value="F:hydrolase activity"/>
    <property type="evidence" value="ECO:0007669"/>
    <property type="project" value="UniProtKB-KW"/>
</dbReference>
<accession>A0ABS1HK22</accession>
<keyword evidence="3" id="KW-1185">Reference proteome</keyword>
<proteinExistence type="predicted"/>
<feature type="signal peptide" evidence="1">
    <location>
        <begin position="1"/>
        <end position="20"/>
    </location>
</feature>
<dbReference type="Proteomes" id="UP000605676">
    <property type="component" value="Unassembled WGS sequence"/>
</dbReference>
<evidence type="ECO:0000256" key="1">
    <source>
        <dbReference type="SAM" id="SignalP"/>
    </source>
</evidence>